<dbReference type="HAMAP" id="MF_02131">
    <property type="entry name" value="HMPDK_arch"/>
    <property type="match status" value="1"/>
</dbReference>
<keyword evidence="1" id="KW-0547">Nucleotide-binding</keyword>
<keyword evidence="1" id="KW-0418">Kinase</keyword>
<keyword evidence="1" id="KW-0460">Magnesium</keyword>
<dbReference type="PANTHER" id="PTHR39648:SF1">
    <property type="entry name" value="6-HYDROXYMETHYL-7,8-DIHYDROPTERIN PYROPHOSPHOKINASE"/>
    <property type="match status" value="1"/>
</dbReference>
<protein>
    <recommendedName>
        <fullName evidence="1">6-hydroxymethyl-7,8-dihydropterin pyrophosphokinase</fullName>
        <shortName evidence="1">HPPK</shortName>
        <ecNumber evidence="1">2.7.6.3</ecNumber>
    </recommendedName>
    <alternativeName>
        <fullName evidence="1">2-amino-4-hydroxy-6-hydroxymethyldihydropteridine pyrophosphokinase</fullName>
    </alternativeName>
    <alternativeName>
        <fullName evidence="1">6-hydroxymethyl-7,8-dihydropterin diphosphokinase</fullName>
        <shortName evidence="1">6-HMPDK</shortName>
    </alternativeName>
    <alternativeName>
        <fullName evidence="1">7,8-dihydro-6-hydroxymethylpterin diphosphokinase</fullName>
    </alternativeName>
    <alternativeName>
        <fullName evidence="1">7,8-dihydro-6-hydroxymethylpterin pyrophosphokinase</fullName>
        <shortName evidence="1">PPPK</shortName>
    </alternativeName>
</protein>
<comment type="caution">
    <text evidence="3">The sequence shown here is derived from an EMBL/GenBank/DDBJ whole genome shotgun (WGS) entry which is preliminary data.</text>
</comment>
<dbReference type="InterPro" id="IPR027510">
    <property type="entry name" value="HMPDK_MptE"/>
</dbReference>
<dbReference type="AlphaFoldDB" id="A0A7J2TI10"/>
<evidence type="ECO:0000313" key="3">
    <source>
        <dbReference type="EMBL" id="HEH35197.1"/>
    </source>
</evidence>
<dbReference type="PANTHER" id="PTHR39648">
    <property type="entry name" value="6-HYDROXYMETHYL-7,8-DIHYDROPTERIN PYROPHOSPHOKINASE"/>
    <property type="match status" value="1"/>
</dbReference>
<dbReference type="GO" id="GO:0005524">
    <property type="term" value="F:ATP binding"/>
    <property type="evidence" value="ECO:0007669"/>
    <property type="project" value="UniProtKB-UniRule"/>
</dbReference>
<organism evidence="3">
    <name type="scientific">Archaeoglobus fulgidus</name>
    <dbReference type="NCBI Taxonomy" id="2234"/>
    <lineage>
        <taxon>Archaea</taxon>
        <taxon>Methanobacteriati</taxon>
        <taxon>Methanobacteriota</taxon>
        <taxon>Archaeoglobi</taxon>
        <taxon>Archaeoglobales</taxon>
        <taxon>Archaeoglobaceae</taxon>
        <taxon>Archaeoglobus</taxon>
    </lineage>
</organism>
<comment type="cofactor">
    <cofactor evidence="1">
        <name>Mg(2+)</name>
        <dbReference type="ChEBI" id="CHEBI:18420"/>
    </cofactor>
</comment>
<dbReference type="GO" id="GO:0000287">
    <property type="term" value="F:magnesium ion binding"/>
    <property type="evidence" value="ECO:0007669"/>
    <property type="project" value="UniProtKB-UniRule"/>
</dbReference>
<dbReference type="GO" id="GO:0003848">
    <property type="term" value="F:2-amino-4-hydroxy-6-hydroxymethyldihydropteridine diphosphokinase activity"/>
    <property type="evidence" value="ECO:0007669"/>
    <property type="project" value="UniProtKB-UniRule"/>
</dbReference>
<dbReference type="Pfam" id="PF01973">
    <property type="entry name" value="MptE-like"/>
    <property type="match status" value="1"/>
</dbReference>
<dbReference type="InterPro" id="IPR002826">
    <property type="entry name" value="MptE-like"/>
</dbReference>
<keyword evidence="1" id="KW-0808">Transferase</keyword>
<dbReference type="EMBL" id="DSLA01000056">
    <property type="protein sequence ID" value="HEH35197.1"/>
    <property type="molecule type" value="Genomic_DNA"/>
</dbReference>
<dbReference type="GO" id="GO:2001118">
    <property type="term" value="P:tetrahydromethanopterin biosynthetic process"/>
    <property type="evidence" value="ECO:0007669"/>
    <property type="project" value="UniProtKB-UniRule"/>
</dbReference>
<reference evidence="3" key="1">
    <citation type="journal article" date="2020" name="mSystems">
        <title>Genome- and Community-Level Interaction Insights into Carbon Utilization and Element Cycling Functions of Hydrothermarchaeota in Hydrothermal Sediment.</title>
        <authorList>
            <person name="Zhou Z."/>
            <person name="Liu Y."/>
            <person name="Xu W."/>
            <person name="Pan J."/>
            <person name="Luo Z.H."/>
            <person name="Li M."/>
        </authorList>
    </citation>
    <scope>NUCLEOTIDE SEQUENCE [LARGE SCALE GENOMIC DNA]</scope>
    <source>
        <strain evidence="3">SpSt-26</strain>
    </source>
</reference>
<name>A0A7J2TI10_ARCFL</name>
<dbReference type="UniPathway" id="UPA00065"/>
<comment type="function">
    <text evidence="1">Catalyzes the transfer of diphosphate from ATP to 6-hydroxymethyl-7,8-dihydropterin (6-HMD), leading to 6-hydroxymethyl-7,8-dihydropterin diphosphate (6-HMDP).</text>
</comment>
<dbReference type="EC" id="2.7.6.3" evidence="1"/>
<evidence type="ECO:0000256" key="1">
    <source>
        <dbReference type="HAMAP-Rule" id="MF_02131"/>
    </source>
</evidence>
<sequence>MELWKWMKIYEQIIADFGFSREKDEESAKLLAELGKGKLLDCSVLNIINGREVAIIGGAYSGEKISGDLVITAGKAVERFPLIPSVHVTDLEESAEKLLELEKNGCILVIHAHGDNMERIREIVPKLKSFVATTQSYPFDRVYNFGGFTDGDRAVIIAKTFGAKKIRLYGFEFEKAEGLKLKKLKWAKKILEMEGCIQQKSS</sequence>
<comment type="similarity">
    <text evidence="1">Belongs to the archaeal 6-HMPDK family.</text>
</comment>
<evidence type="ECO:0000259" key="2">
    <source>
        <dbReference type="Pfam" id="PF01973"/>
    </source>
</evidence>
<comment type="catalytic activity">
    <reaction evidence="1">
        <text>6-hydroxymethyl-7,8-dihydropterin + ATP = (7,8-dihydropterin-6-yl)methyl diphosphate + AMP + H(+)</text>
        <dbReference type="Rhea" id="RHEA:11412"/>
        <dbReference type="ChEBI" id="CHEBI:15378"/>
        <dbReference type="ChEBI" id="CHEBI:30616"/>
        <dbReference type="ChEBI" id="CHEBI:44841"/>
        <dbReference type="ChEBI" id="CHEBI:72950"/>
        <dbReference type="ChEBI" id="CHEBI:456215"/>
        <dbReference type="EC" id="2.7.6.3"/>
    </reaction>
</comment>
<keyword evidence="1" id="KW-0067">ATP-binding</keyword>
<feature type="domain" description="6-hydroxymethylpterin diphosphokinase MptE-like" evidence="2">
    <location>
        <begin position="74"/>
        <end position="174"/>
    </location>
</feature>
<comment type="pathway">
    <text evidence="1">Cofactor biosynthesis; 5,6,7,8-tetrahydromethanopterin biosynthesis.</text>
</comment>
<gene>
    <name evidence="1" type="primary">mptE</name>
    <name evidence="3" type="ORF">ENP88_03390</name>
</gene>
<dbReference type="GO" id="GO:0016301">
    <property type="term" value="F:kinase activity"/>
    <property type="evidence" value="ECO:0007669"/>
    <property type="project" value="UniProtKB-KW"/>
</dbReference>
<accession>A0A7J2TI10</accession>
<proteinExistence type="inferred from homology"/>